<sequence length="340" mass="39196">MPLDVMIEAAVCFYSHSSTCCKPHMRAILRRIPRVTRGKSTLETFEHFYRDLEALRKARTKDNKVDFLHLFQLFSNREASDKPDKIFALLGLPCDDEKPIEAKYGYDIQYLNRKVSQNLLTRKRAHFAVWYRDTFSRHELSYRGRASTNISSTPSWVKDFRYTPDRSSQLMEANRNEIRRLYVAAVERQSSVGVVNTAVLFMAAIHVDIIASSTHECTSLNEEGIKKYVSLECAMLIQYGDRKDCTYKGDGEDVRNAFRRTIIGNRLASQFPHPSIVQPSTEDLGQLNMSVFFPKTETDPNIRDRLLSEVKTHIYKKKFFQTNMGYIGFGPPDMCNGDEV</sequence>
<proteinExistence type="predicted"/>
<dbReference type="Proteomes" id="UP000799438">
    <property type="component" value="Unassembled WGS sequence"/>
</dbReference>
<dbReference type="RefSeq" id="XP_033403050.1">
    <property type="nucleotide sequence ID" value="XM_033545120.1"/>
</dbReference>
<dbReference type="EMBL" id="ML995474">
    <property type="protein sequence ID" value="KAF2147342.1"/>
    <property type="molecule type" value="Genomic_DNA"/>
</dbReference>
<protein>
    <submittedName>
        <fullName evidence="1">Uncharacterized protein</fullName>
    </submittedName>
</protein>
<accession>A0A6A6BTA0</accession>
<evidence type="ECO:0000313" key="2">
    <source>
        <dbReference type="Proteomes" id="UP000799438"/>
    </source>
</evidence>
<dbReference type="GeneID" id="54302616"/>
<organism evidence="1 2">
    <name type="scientific">Aplosporella prunicola CBS 121167</name>
    <dbReference type="NCBI Taxonomy" id="1176127"/>
    <lineage>
        <taxon>Eukaryota</taxon>
        <taxon>Fungi</taxon>
        <taxon>Dikarya</taxon>
        <taxon>Ascomycota</taxon>
        <taxon>Pezizomycotina</taxon>
        <taxon>Dothideomycetes</taxon>
        <taxon>Dothideomycetes incertae sedis</taxon>
        <taxon>Botryosphaeriales</taxon>
        <taxon>Aplosporellaceae</taxon>
        <taxon>Aplosporella</taxon>
    </lineage>
</organism>
<dbReference type="PANTHER" id="PTHR24148:SF64">
    <property type="entry name" value="HETEROKARYON INCOMPATIBILITY DOMAIN-CONTAINING PROTEIN"/>
    <property type="match status" value="1"/>
</dbReference>
<keyword evidence="2" id="KW-1185">Reference proteome</keyword>
<reference evidence="1" key="1">
    <citation type="journal article" date="2020" name="Stud. Mycol.">
        <title>101 Dothideomycetes genomes: a test case for predicting lifestyles and emergence of pathogens.</title>
        <authorList>
            <person name="Haridas S."/>
            <person name="Albert R."/>
            <person name="Binder M."/>
            <person name="Bloem J."/>
            <person name="Labutti K."/>
            <person name="Salamov A."/>
            <person name="Andreopoulos B."/>
            <person name="Baker S."/>
            <person name="Barry K."/>
            <person name="Bills G."/>
            <person name="Bluhm B."/>
            <person name="Cannon C."/>
            <person name="Castanera R."/>
            <person name="Culley D."/>
            <person name="Daum C."/>
            <person name="Ezra D."/>
            <person name="Gonzalez J."/>
            <person name="Henrissat B."/>
            <person name="Kuo A."/>
            <person name="Liang C."/>
            <person name="Lipzen A."/>
            <person name="Lutzoni F."/>
            <person name="Magnuson J."/>
            <person name="Mondo S."/>
            <person name="Nolan M."/>
            <person name="Ohm R."/>
            <person name="Pangilinan J."/>
            <person name="Park H.-J."/>
            <person name="Ramirez L."/>
            <person name="Alfaro M."/>
            <person name="Sun H."/>
            <person name="Tritt A."/>
            <person name="Yoshinaga Y."/>
            <person name="Zwiers L.-H."/>
            <person name="Turgeon B."/>
            <person name="Goodwin S."/>
            <person name="Spatafora J."/>
            <person name="Crous P."/>
            <person name="Grigoriev I."/>
        </authorList>
    </citation>
    <scope>NUCLEOTIDE SEQUENCE</scope>
    <source>
        <strain evidence="1">CBS 121167</strain>
    </source>
</reference>
<dbReference type="PANTHER" id="PTHR24148">
    <property type="entry name" value="ANKYRIN REPEAT DOMAIN-CONTAINING PROTEIN 39 HOMOLOG-RELATED"/>
    <property type="match status" value="1"/>
</dbReference>
<dbReference type="InterPro" id="IPR052895">
    <property type="entry name" value="HetReg/Transcr_Mod"/>
</dbReference>
<evidence type="ECO:0000313" key="1">
    <source>
        <dbReference type="EMBL" id="KAF2147342.1"/>
    </source>
</evidence>
<gene>
    <name evidence="1" type="ORF">K452DRAFT_330875</name>
</gene>
<dbReference type="AlphaFoldDB" id="A0A6A6BTA0"/>
<name>A0A6A6BTA0_9PEZI</name>